<gene>
    <name evidence="2" type="ORF">IWQ62_002296</name>
</gene>
<dbReference type="InterPro" id="IPR050357">
    <property type="entry name" value="Arrestin_domain-protein"/>
</dbReference>
<dbReference type="AlphaFoldDB" id="A0A9W8AQM2"/>
<dbReference type="Gene3D" id="2.60.40.640">
    <property type="match status" value="1"/>
</dbReference>
<dbReference type="GO" id="GO:0015031">
    <property type="term" value="P:protein transport"/>
    <property type="evidence" value="ECO:0007669"/>
    <property type="project" value="TreeGrafter"/>
</dbReference>
<dbReference type="GO" id="GO:0005737">
    <property type="term" value="C:cytoplasm"/>
    <property type="evidence" value="ECO:0007669"/>
    <property type="project" value="TreeGrafter"/>
</dbReference>
<dbReference type="OrthoDB" id="2333384at2759"/>
<dbReference type="EMBL" id="JANBPY010000468">
    <property type="protein sequence ID" value="KAJ1966710.1"/>
    <property type="molecule type" value="Genomic_DNA"/>
</dbReference>
<dbReference type="Pfam" id="PF00339">
    <property type="entry name" value="Arrestin_N"/>
    <property type="match status" value="1"/>
</dbReference>
<keyword evidence="3" id="KW-1185">Reference proteome</keyword>
<comment type="caution">
    <text evidence="2">The sequence shown here is derived from an EMBL/GenBank/DDBJ whole genome shotgun (WGS) entry which is preliminary data.</text>
</comment>
<dbReference type="SUPFAM" id="SSF81296">
    <property type="entry name" value="E set domains"/>
    <property type="match status" value="2"/>
</dbReference>
<dbReference type="InterPro" id="IPR014756">
    <property type="entry name" value="Ig_E-set"/>
</dbReference>
<organism evidence="2 3">
    <name type="scientific">Dispira parvispora</name>
    <dbReference type="NCBI Taxonomy" id="1520584"/>
    <lineage>
        <taxon>Eukaryota</taxon>
        <taxon>Fungi</taxon>
        <taxon>Fungi incertae sedis</taxon>
        <taxon>Zoopagomycota</taxon>
        <taxon>Kickxellomycotina</taxon>
        <taxon>Dimargaritomycetes</taxon>
        <taxon>Dimargaritales</taxon>
        <taxon>Dimargaritaceae</taxon>
        <taxon>Dispira</taxon>
    </lineage>
</organism>
<proteinExistence type="predicted"/>
<dbReference type="PANTHER" id="PTHR11188">
    <property type="entry name" value="ARRESTIN DOMAIN CONTAINING PROTEIN"/>
    <property type="match status" value="1"/>
</dbReference>
<dbReference type="PANTHER" id="PTHR11188:SF17">
    <property type="entry name" value="FI21816P1"/>
    <property type="match status" value="1"/>
</dbReference>
<name>A0A9W8AQM2_9FUNG</name>
<dbReference type="InterPro" id="IPR014752">
    <property type="entry name" value="Arrestin-like_C"/>
</dbReference>
<feature type="domain" description="Arrestin-like N-terminal" evidence="1">
    <location>
        <begin position="22"/>
        <end position="132"/>
    </location>
</feature>
<sequence length="414" mass="46316">MDQVTLFNVTFPSYTSTPKCQPNSVLSGAVMLKLEGTLEMQRLTVTIKGREKIALSLMKLPSASSIDDLQTAQRTYFKHEQVIIEPEQGTIIPPGVYLYHFTCNFPNANYPASVREMHFAVQYSCSATLYTKMHKCHTMDLPIVFEPILEIPPELVSPFISPRTGVFNVTDDGSKDKVLFILRAQFSQPMYLPGDGVSVAVGLNPCVNLAAIRKTEFRVLELVRCYYSPDWANQTRLSHSDVSDMDVHMENPLWVRTREVEKLKPFTLSKNTSTIYPISRWVGEFDCQLPSDAFVLPCAFVRFSYVIEVVVTFWSGLRTNRTVTARIPIPTSPDQIPSPLSSRQEESVIFTGASVNSRYTSSAISSVSSTVSYDENTPIGSQRCKSKRGLPPQVVNVQQSSIHIPVPNIEAIVM</sequence>
<dbReference type="Proteomes" id="UP001150925">
    <property type="component" value="Unassembled WGS sequence"/>
</dbReference>
<evidence type="ECO:0000313" key="3">
    <source>
        <dbReference type="Proteomes" id="UP001150925"/>
    </source>
</evidence>
<accession>A0A9W8AQM2</accession>
<evidence type="ECO:0000313" key="2">
    <source>
        <dbReference type="EMBL" id="KAJ1966710.1"/>
    </source>
</evidence>
<reference evidence="2" key="1">
    <citation type="submission" date="2022-07" db="EMBL/GenBank/DDBJ databases">
        <title>Phylogenomic reconstructions and comparative analyses of Kickxellomycotina fungi.</title>
        <authorList>
            <person name="Reynolds N.K."/>
            <person name="Stajich J.E."/>
            <person name="Barry K."/>
            <person name="Grigoriev I.V."/>
            <person name="Crous P."/>
            <person name="Smith M.E."/>
        </authorList>
    </citation>
    <scope>NUCLEOTIDE SEQUENCE</scope>
    <source>
        <strain evidence="2">RSA 1196</strain>
    </source>
</reference>
<protein>
    <recommendedName>
        <fullName evidence="1">Arrestin-like N-terminal domain-containing protein</fullName>
    </recommendedName>
</protein>
<dbReference type="InterPro" id="IPR011021">
    <property type="entry name" value="Arrestin-like_N"/>
</dbReference>
<evidence type="ECO:0000259" key="1">
    <source>
        <dbReference type="Pfam" id="PF00339"/>
    </source>
</evidence>